<protein>
    <submittedName>
        <fullName evidence="3">Fructosamine kinase family protein</fullName>
    </submittedName>
</protein>
<dbReference type="EMBL" id="JAGHKO010000006">
    <property type="protein sequence ID" value="MBO9203319.1"/>
    <property type="molecule type" value="Genomic_DNA"/>
</dbReference>
<sequence>MITAAVQSFIQTLLNTTTSLQFTPVGGGSINHTYRITAGKETFFCKINQLCTIPALFETERQGLELLAQQQVIRIPQVIASGQSADHQVLILEWIDQGLQSDVFWTHFGEQLAALHHIQGKQFGLATDNYMGALHQSNQPTDSWTDFFIQQRIAPQVKLAIDRQLLEPVHVHQFEKLYQQLGNLFTPEPAVLLHGDLWSGNFLCDASENPVLIDPAVYYGHRSIDMAMTSLFGGFDSLFYESYNYHYPLPVNYRQQWEVCNLYPLLIHLNLFGKSYLADILHTIRRY</sequence>
<evidence type="ECO:0000256" key="2">
    <source>
        <dbReference type="PIRNR" id="PIRNR006221"/>
    </source>
</evidence>
<dbReference type="Proteomes" id="UP000677244">
    <property type="component" value="Unassembled WGS sequence"/>
</dbReference>
<accession>A0ABS3YZR3</accession>
<reference evidence="3 4" key="1">
    <citation type="submission" date="2021-03" db="EMBL/GenBank/DDBJ databases">
        <title>Assistant Professor.</title>
        <authorList>
            <person name="Huq M.A."/>
        </authorList>
    </citation>
    <scope>NUCLEOTIDE SEQUENCE [LARGE SCALE GENOMIC DNA]</scope>
    <source>
        <strain evidence="3 4">MAH-29</strain>
    </source>
</reference>
<dbReference type="PIRSF" id="PIRSF006221">
    <property type="entry name" value="Ketosamine-3-kinase"/>
    <property type="match status" value="1"/>
</dbReference>
<keyword evidence="2" id="KW-0808">Transferase</keyword>
<organism evidence="3 4">
    <name type="scientific">Niastella soli</name>
    <dbReference type="NCBI Taxonomy" id="2821487"/>
    <lineage>
        <taxon>Bacteria</taxon>
        <taxon>Pseudomonadati</taxon>
        <taxon>Bacteroidota</taxon>
        <taxon>Chitinophagia</taxon>
        <taxon>Chitinophagales</taxon>
        <taxon>Chitinophagaceae</taxon>
        <taxon>Niastella</taxon>
    </lineage>
</organism>
<dbReference type="PANTHER" id="PTHR12149:SF8">
    <property type="entry name" value="PROTEIN-RIBULOSAMINE 3-KINASE"/>
    <property type="match status" value="1"/>
</dbReference>
<dbReference type="InterPro" id="IPR011009">
    <property type="entry name" value="Kinase-like_dom_sf"/>
</dbReference>
<dbReference type="PANTHER" id="PTHR12149">
    <property type="entry name" value="FRUCTOSAMINE 3 KINASE-RELATED PROTEIN"/>
    <property type="match status" value="1"/>
</dbReference>
<dbReference type="RefSeq" id="WP_209141373.1">
    <property type="nucleotide sequence ID" value="NZ_JAGHKO010000006.1"/>
</dbReference>
<gene>
    <name evidence="3" type="ORF">J7I42_23745</name>
</gene>
<comment type="caution">
    <text evidence="3">The sequence shown here is derived from an EMBL/GenBank/DDBJ whole genome shotgun (WGS) entry which is preliminary data.</text>
</comment>
<dbReference type="SUPFAM" id="SSF56112">
    <property type="entry name" value="Protein kinase-like (PK-like)"/>
    <property type="match status" value="1"/>
</dbReference>
<dbReference type="InterPro" id="IPR016477">
    <property type="entry name" value="Fructo-/Ketosamine-3-kinase"/>
</dbReference>
<dbReference type="Gene3D" id="1.20.1270.240">
    <property type="match status" value="1"/>
</dbReference>
<proteinExistence type="inferred from homology"/>
<keyword evidence="4" id="KW-1185">Reference proteome</keyword>
<evidence type="ECO:0000313" key="3">
    <source>
        <dbReference type="EMBL" id="MBO9203319.1"/>
    </source>
</evidence>
<keyword evidence="2 3" id="KW-0418">Kinase</keyword>
<dbReference type="GO" id="GO:0016301">
    <property type="term" value="F:kinase activity"/>
    <property type="evidence" value="ECO:0007669"/>
    <property type="project" value="UniProtKB-KW"/>
</dbReference>
<dbReference type="Gene3D" id="3.30.200.20">
    <property type="entry name" value="Phosphorylase Kinase, domain 1"/>
    <property type="match status" value="1"/>
</dbReference>
<comment type="similarity">
    <text evidence="1 2">Belongs to the fructosamine kinase family.</text>
</comment>
<evidence type="ECO:0000313" key="4">
    <source>
        <dbReference type="Proteomes" id="UP000677244"/>
    </source>
</evidence>
<name>A0ABS3YZR3_9BACT</name>
<evidence type="ECO:0000256" key="1">
    <source>
        <dbReference type="ARBA" id="ARBA00009460"/>
    </source>
</evidence>
<dbReference type="Pfam" id="PF03881">
    <property type="entry name" value="Fructosamin_kin"/>
    <property type="match status" value="1"/>
</dbReference>
<dbReference type="Gene3D" id="1.10.510.10">
    <property type="entry name" value="Transferase(Phosphotransferase) domain 1"/>
    <property type="match status" value="1"/>
</dbReference>